<reference evidence="4 5" key="1">
    <citation type="submission" date="2016-11" db="EMBL/GenBank/DDBJ databases">
        <authorList>
            <person name="Jaros S."/>
            <person name="Januszkiewicz K."/>
            <person name="Wedrychowicz H."/>
        </authorList>
    </citation>
    <scope>NUCLEOTIDE SEQUENCE [LARGE SCALE GENOMIC DNA]</scope>
    <source>
        <strain evidence="4 5">OK807</strain>
    </source>
</reference>
<feature type="region of interest" description="Disordered" evidence="1">
    <location>
        <begin position="71"/>
        <end position="105"/>
    </location>
</feature>
<evidence type="ECO:0000313" key="5">
    <source>
        <dbReference type="Proteomes" id="UP000181909"/>
    </source>
</evidence>
<dbReference type="InterPro" id="IPR000182">
    <property type="entry name" value="GNAT_dom"/>
</dbReference>
<evidence type="ECO:0000259" key="3">
    <source>
        <dbReference type="PROSITE" id="PS51186"/>
    </source>
</evidence>
<feature type="transmembrane region" description="Helical" evidence="2">
    <location>
        <begin position="47"/>
        <end position="67"/>
    </location>
</feature>
<dbReference type="InterPro" id="IPR016181">
    <property type="entry name" value="Acyl_CoA_acyltransferase"/>
</dbReference>
<keyword evidence="2" id="KW-0812">Transmembrane</keyword>
<accession>A0A1K2F602</accession>
<protein>
    <submittedName>
        <fullName evidence="4">N-acetylglutamate synthase, GNAT family</fullName>
    </submittedName>
</protein>
<sequence length="469" mass="50498">MTDVTSAKTARRSHHWRRDVTELAALFTAVAVADAIANLIGHQPDGPYLLIASAVALAVTAGFHTWWARRHSHAPPPTRTGPLTEGDGDSDHADSAPSQVQAPAAEDTVLWRMRTTVRDAPGSLAVLCGALARLRVDILTLQTHPLAQGTVDEFLLRAPASLPAQQLSRAISAAGGGSTWIERADTHDLVDAPTRVLGLATRTALDAAELPLALRQLLGRCTIHSLPAVSVTGRETGETAPVEGVLEETAMRLRDPSGGAITIERPYLPFTPTEFARARALVELDARLGPRVPRSEHVLTLPEGNEITVRRADQGDLRAARAMHDRCSEQTLRLRYHGPVHDADRYLDHLLSPRFGRTLAVQTASGGLVALGHLLWDGDETEVALLVEDDWQRRGIGSELLGRLVALAIEAGCENVYAVTQSSNTGMVAAMRALSLPLDYQIEEGTLVITARLDATPVRSLPPYEQAGR</sequence>
<dbReference type="PROSITE" id="PS51186">
    <property type="entry name" value="GNAT"/>
    <property type="match status" value="1"/>
</dbReference>
<dbReference type="STRING" id="1893.SAMN02787144_103438"/>
<organism evidence="4 5">
    <name type="scientific">Streptomyces atratus</name>
    <dbReference type="NCBI Taxonomy" id="1893"/>
    <lineage>
        <taxon>Bacteria</taxon>
        <taxon>Bacillati</taxon>
        <taxon>Actinomycetota</taxon>
        <taxon>Actinomycetes</taxon>
        <taxon>Kitasatosporales</taxon>
        <taxon>Streptomycetaceae</taxon>
        <taxon>Streptomyces</taxon>
    </lineage>
</organism>
<keyword evidence="2" id="KW-1133">Transmembrane helix</keyword>
<dbReference type="GO" id="GO:0016747">
    <property type="term" value="F:acyltransferase activity, transferring groups other than amino-acyl groups"/>
    <property type="evidence" value="ECO:0007669"/>
    <property type="project" value="InterPro"/>
</dbReference>
<dbReference type="CDD" id="cd04301">
    <property type="entry name" value="NAT_SF"/>
    <property type="match status" value="1"/>
</dbReference>
<name>A0A1K2F602_STRAR</name>
<evidence type="ECO:0000256" key="2">
    <source>
        <dbReference type="SAM" id="Phobius"/>
    </source>
</evidence>
<dbReference type="AlphaFoldDB" id="A0A1K2F602"/>
<feature type="domain" description="N-acetyltransferase" evidence="3">
    <location>
        <begin position="307"/>
        <end position="463"/>
    </location>
</feature>
<dbReference type="RefSeq" id="WP_256260344.1">
    <property type="nucleotide sequence ID" value="NZ_CP108276.1"/>
</dbReference>
<proteinExistence type="predicted"/>
<dbReference type="Proteomes" id="UP000181909">
    <property type="component" value="Unassembled WGS sequence"/>
</dbReference>
<dbReference type="EMBL" id="FPJO01000034">
    <property type="protein sequence ID" value="SFY43179.1"/>
    <property type="molecule type" value="Genomic_DNA"/>
</dbReference>
<evidence type="ECO:0000313" key="4">
    <source>
        <dbReference type="EMBL" id="SFY43179.1"/>
    </source>
</evidence>
<dbReference type="Gene3D" id="3.40.630.30">
    <property type="match status" value="1"/>
</dbReference>
<dbReference type="SUPFAM" id="SSF55729">
    <property type="entry name" value="Acyl-CoA N-acyltransferases (Nat)"/>
    <property type="match status" value="1"/>
</dbReference>
<gene>
    <name evidence="4" type="ORF">SAMN02787144_103438</name>
</gene>
<evidence type="ECO:0000256" key="1">
    <source>
        <dbReference type="SAM" id="MobiDB-lite"/>
    </source>
</evidence>
<dbReference type="Pfam" id="PF00583">
    <property type="entry name" value="Acetyltransf_1"/>
    <property type="match status" value="1"/>
</dbReference>
<dbReference type="CDD" id="cd02116">
    <property type="entry name" value="ACT"/>
    <property type="match status" value="1"/>
</dbReference>
<feature type="transmembrane region" description="Helical" evidence="2">
    <location>
        <begin position="20"/>
        <end position="41"/>
    </location>
</feature>
<keyword evidence="2" id="KW-0472">Membrane</keyword>